<keyword evidence="5" id="KW-0863">Zinc-finger</keyword>
<keyword evidence="9" id="KW-0804">Transcription</keyword>
<reference evidence="14" key="1">
    <citation type="submission" date="2023-07" db="EMBL/GenBank/DDBJ databases">
        <title>Chromosome-level genome assembly of Artemia franciscana.</title>
        <authorList>
            <person name="Jo E."/>
        </authorList>
    </citation>
    <scope>NUCLEOTIDE SEQUENCE</scope>
    <source>
        <tissue evidence="14">Whole body</tissue>
    </source>
</reference>
<evidence type="ECO:0000256" key="3">
    <source>
        <dbReference type="ARBA" id="ARBA00022491"/>
    </source>
</evidence>
<dbReference type="InterPro" id="IPR024145">
    <property type="entry name" value="His_deAcase_SAP30/SAP30L"/>
</dbReference>
<accession>A0AA88I6P3</accession>
<dbReference type="Gene3D" id="3.40.1800.30">
    <property type="match status" value="1"/>
</dbReference>
<comment type="subcellular location">
    <subcellularLocation>
        <location evidence="1">Nucleus</location>
    </subcellularLocation>
</comment>
<dbReference type="PANTHER" id="PTHR13286">
    <property type="entry name" value="SAP30"/>
    <property type="match status" value="1"/>
</dbReference>
<evidence type="ECO:0000256" key="1">
    <source>
        <dbReference type="ARBA" id="ARBA00004123"/>
    </source>
</evidence>
<feature type="region of interest" description="Disordered" evidence="11">
    <location>
        <begin position="1"/>
        <end position="25"/>
    </location>
</feature>
<dbReference type="GO" id="GO:0008270">
    <property type="term" value="F:zinc ion binding"/>
    <property type="evidence" value="ECO:0007669"/>
    <property type="project" value="UniProtKB-KW"/>
</dbReference>
<comment type="caution">
    <text evidence="14">The sequence shown here is derived from an EMBL/GenBank/DDBJ whole genome shotgun (WGS) entry which is preliminary data.</text>
</comment>
<evidence type="ECO:0000256" key="4">
    <source>
        <dbReference type="ARBA" id="ARBA00022723"/>
    </source>
</evidence>
<evidence type="ECO:0000256" key="8">
    <source>
        <dbReference type="ARBA" id="ARBA00023125"/>
    </source>
</evidence>
<evidence type="ECO:0000256" key="7">
    <source>
        <dbReference type="ARBA" id="ARBA00023015"/>
    </source>
</evidence>
<feature type="domain" description="Histone deacetylase complex subunit SAP30 zinc-finger" evidence="12">
    <location>
        <begin position="30"/>
        <end position="98"/>
    </location>
</feature>
<protein>
    <submittedName>
        <fullName evidence="14">Uncharacterized protein</fullName>
    </submittedName>
</protein>
<dbReference type="InterPro" id="IPR025718">
    <property type="entry name" value="SAP30_Sin3-bd"/>
</dbReference>
<evidence type="ECO:0000256" key="9">
    <source>
        <dbReference type="ARBA" id="ARBA00023163"/>
    </source>
</evidence>
<feature type="domain" description="Histone deacetylase complex subunit SAP30 Sin3 binding" evidence="13">
    <location>
        <begin position="133"/>
        <end position="185"/>
    </location>
</feature>
<dbReference type="EMBL" id="JAVRJZ010000012">
    <property type="protein sequence ID" value="KAK2716283.1"/>
    <property type="molecule type" value="Genomic_DNA"/>
</dbReference>
<evidence type="ECO:0000256" key="5">
    <source>
        <dbReference type="ARBA" id="ARBA00022771"/>
    </source>
</evidence>
<dbReference type="AlphaFoldDB" id="A0AA88I6P3"/>
<dbReference type="GO" id="GO:0003712">
    <property type="term" value="F:transcription coregulator activity"/>
    <property type="evidence" value="ECO:0007669"/>
    <property type="project" value="TreeGrafter"/>
</dbReference>
<comment type="similarity">
    <text evidence="2">Belongs to the SAP30 family.</text>
</comment>
<dbReference type="GO" id="GO:0000118">
    <property type="term" value="C:histone deacetylase complex"/>
    <property type="evidence" value="ECO:0007669"/>
    <property type="project" value="TreeGrafter"/>
</dbReference>
<evidence type="ECO:0000259" key="13">
    <source>
        <dbReference type="Pfam" id="PF13867"/>
    </source>
</evidence>
<dbReference type="InterPro" id="IPR038291">
    <property type="entry name" value="SAP30_C_sf"/>
</dbReference>
<feature type="region of interest" description="Disordered" evidence="11">
    <location>
        <begin position="89"/>
        <end position="127"/>
    </location>
</feature>
<evidence type="ECO:0000256" key="6">
    <source>
        <dbReference type="ARBA" id="ARBA00022833"/>
    </source>
</evidence>
<evidence type="ECO:0000313" key="15">
    <source>
        <dbReference type="Proteomes" id="UP001187531"/>
    </source>
</evidence>
<dbReference type="PANTHER" id="PTHR13286:SF6">
    <property type="entry name" value="HISTONE DEACETYLASE COMPLEX SUBUNIT SAP30L-RELATED"/>
    <property type="match status" value="1"/>
</dbReference>
<sequence length="205" mass="23341">MNGASSTYKDSEDESEANISNNGPPFRIQSEQICCLSEDGERCDRSAGNASYSKRIQKTVQQRKLRLHLDSNARHIYICDYHKNQILTARVRPKRRPSTTDDEMENDQNGNGSGSPEERANPPLPGGVDLIQLQINTLRRYKRHFKVQTKPGLNKSQLAETLQRHFSTIPVVEKDALTYFVYMVKTRRSKMDQKPAANDSSSEVR</sequence>
<dbReference type="EMBL" id="JAVRJZ010000012">
    <property type="protein sequence ID" value="KAK2716281.1"/>
    <property type="molecule type" value="Genomic_DNA"/>
</dbReference>
<dbReference type="GO" id="GO:0003677">
    <property type="term" value="F:DNA binding"/>
    <property type="evidence" value="ECO:0007669"/>
    <property type="project" value="UniProtKB-KW"/>
</dbReference>
<keyword evidence="8" id="KW-0238">DNA-binding</keyword>
<dbReference type="GO" id="GO:0006355">
    <property type="term" value="P:regulation of DNA-templated transcription"/>
    <property type="evidence" value="ECO:0007669"/>
    <property type="project" value="TreeGrafter"/>
</dbReference>
<keyword evidence="4" id="KW-0479">Metal-binding</keyword>
<dbReference type="Proteomes" id="UP001187531">
    <property type="component" value="Unassembled WGS sequence"/>
</dbReference>
<keyword evidence="10" id="KW-0539">Nucleus</keyword>
<gene>
    <name evidence="14" type="ORF">QYM36_010758</name>
</gene>
<keyword evidence="3" id="KW-0678">Repressor</keyword>
<keyword evidence="15" id="KW-1185">Reference proteome</keyword>
<dbReference type="Pfam" id="PF13867">
    <property type="entry name" value="SAP30_Sin3_bdg"/>
    <property type="match status" value="1"/>
</dbReference>
<proteinExistence type="inferred from homology"/>
<evidence type="ECO:0000256" key="2">
    <source>
        <dbReference type="ARBA" id="ARBA00006283"/>
    </source>
</evidence>
<keyword evidence="7" id="KW-0805">Transcription regulation</keyword>
<dbReference type="EMBL" id="JAVRJZ010000012">
    <property type="protein sequence ID" value="KAK2716282.1"/>
    <property type="molecule type" value="Genomic_DNA"/>
</dbReference>
<dbReference type="InterPro" id="IPR025717">
    <property type="entry name" value="SAP30_zn-finger"/>
</dbReference>
<evidence type="ECO:0000313" key="14">
    <source>
        <dbReference type="EMBL" id="KAK2716282.1"/>
    </source>
</evidence>
<dbReference type="Pfam" id="PF13866">
    <property type="entry name" value="zf-SAP30"/>
    <property type="match status" value="1"/>
</dbReference>
<dbReference type="Gene3D" id="6.10.160.20">
    <property type="match status" value="1"/>
</dbReference>
<evidence type="ECO:0000256" key="11">
    <source>
        <dbReference type="SAM" id="MobiDB-lite"/>
    </source>
</evidence>
<evidence type="ECO:0000259" key="12">
    <source>
        <dbReference type="Pfam" id="PF13866"/>
    </source>
</evidence>
<name>A0AA88I6P3_ARTSF</name>
<organism evidence="14 15">
    <name type="scientific">Artemia franciscana</name>
    <name type="common">Brine shrimp</name>
    <name type="synonym">Artemia sanfranciscana</name>
    <dbReference type="NCBI Taxonomy" id="6661"/>
    <lineage>
        <taxon>Eukaryota</taxon>
        <taxon>Metazoa</taxon>
        <taxon>Ecdysozoa</taxon>
        <taxon>Arthropoda</taxon>
        <taxon>Crustacea</taxon>
        <taxon>Branchiopoda</taxon>
        <taxon>Anostraca</taxon>
        <taxon>Artemiidae</taxon>
        <taxon>Artemia</taxon>
    </lineage>
</organism>
<keyword evidence="6" id="KW-0862">Zinc</keyword>
<evidence type="ECO:0000256" key="10">
    <source>
        <dbReference type="ARBA" id="ARBA00023242"/>
    </source>
</evidence>